<dbReference type="InterPro" id="IPR036597">
    <property type="entry name" value="Fido-like_dom_sf"/>
</dbReference>
<feature type="domain" description="Fido" evidence="1">
    <location>
        <begin position="113"/>
        <end position="273"/>
    </location>
</feature>
<proteinExistence type="predicted"/>
<dbReference type="SUPFAM" id="SSF140931">
    <property type="entry name" value="Fic-like"/>
    <property type="match status" value="1"/>
</dbReference>
<dbReference type="EMBL" id="CP114768">
    <property type="protein sequence ID" value="WBA44039.1"/>
    <property type="molecule type" value="Genomic_DNA"/>
</dbReference>
<geneLocation type="plasmid" evidence="2 3">
    <name>unnamed1</name>
</geneLocation>
<dbReference type="InterPro" id="IPR025230">
    <property type="entry name" value="DUF4172"/>
</dbReference>
<accession>A0ABY7LVW3</accession>
<protein>
    <submittedName>
        <fullName evidence="2">Fic family protein</fullName>
    </submittedName>
</protein>
<reference evidence="2 3" key="1">
    <citation type="submission" date="2022-12" db="EMBL/GenBank/DDBJ databases">
        <title>Hymenobacter canadensis sp. nov. isolated from lake water of the Cambridge Bay, Canada.</title>
        <authorList>
            <person name="Kim W.H."/>
            <person name="Lee Y.M."/>
        </authorList>
    </citation>
    <scope>NUCLEOTIDE SEQUENCE [LARGE SCALE GENOMIC DNA]</scope>
    <source>
        <strain evidence="2 3">PAMC 29467</strain>
        <plasmid evidence="2 3">unnamed1</plasmid>
    </source>
</reference>
<dbReference type="Pfam" id="PF13776">
    <property type="entry name" value="DUF4172"/>
    <property type="match status" value="1"/>
</dbReference>
<evidence type="ECO:0000313" key="3">
    <source>
        <dbReference type="Proteomes" id="UP001211005"/>
    </source>
</evidence>
<dbReference type="PANTHER" id="PTHR13504">
    <property type="entry name" value="FIDO DOMAIN-CONTAINING PROTEIN DDB_G0283145"/>
    <property type="match status" value="1"/>
</dbReference>
<dbReference type="Pfam" id="PF02661">
    <property type="entry name" value="Fic"/>
    <property type="match status" value="1"/>
</dbReference>
<dbReference type="PROSITE" id="PS51459">
    <property type="entry name" value="FIDO"/>
    <property type="match status" value="1"/>
</dbReference>
<sequence>MYIHEHKDWPRFTWQANRIEELLGEVNRRQGRLLGRMESLGFALQEEAVLATITQDVVKSSQIEGEQLDVEQVRSSVARHLGLQAAGLVPSSRQVDGVVAMLLDATQQYGQPLTAQRLFGWHALLFPTGYSGRYRILTGQWRQDESGPMQVVSGALGKETIHFEAPGAKRLPAEMDQFITWFNQPPDELRLDPVLKAALAHLYFVTLHPVEDGNGRMARAITDMQLARVDQTAKRFYSMSFQIERHRREYYDILEQTQKSGLDVTDWLTWFLTCLSNAIAASNTLLSTILQKAEFWRVHAATPLNDRQRKMMEKLWGDFVGKLNSSKWSKMVGCSKETAVRDINDLLTKGILRKAEEGGRSTSYLLNGRLLS</sequence>
<organism evidence="2 3">
    <name type="scientific">Hymenobacter canadensis</name>
    <dbReference type="NCBI Taxonomy" id="2999067"/>
    <lineage>
        <taxon>Bacteria</taxon>
        <taxon>Pseudomonadati</taxon>
        <taxon>Bacteroidota</taxon>
        <taxon>Cytophagia</taxon>
        <taxon>Cytophagales</taxon>
        <taxon>Hymenobacteraceae</taxon>
        <taxon>Hymenobacter</taxon>
    </lineage>
</organism>
<evidence type="ECO:0000313" key="2">
    <source>
        <dbReference type="EMBL" id="WBA44039.1"/>
    </source>
</evidence>
<dbReference type="InterPro" id="IPR003812">
    <property type="entry name" value="Fido"/>
</dbReference>
<dbReference type="RefSeq" id="WP_269562071.1">
    <property type="nucleotide sequence ID" value="NZ_CP114768.1"/>
</dbReference>
<dbReference type="PANTHER" id="PTHR13504:SF33">
    <property type="entry name" value="FIC FAMILY PROTEIN"/>
    <property type="match status" value="1"/>
</dbReference>
<keyword evidence="2" id="KW-0614">Plasmid</keyword>
<dbReference type="Proteomes" id="UP001211005">
    <property type="component" value="Plasmid unnamed1"/>
</dbReference>
<name>A0ABY7LVW3_9BACT</name>
<keyword evidence="3" id="KW-1185">Reference proteome</keyword>
<gene>
    <name evidence="2" type="ORF">O3303_20985</name>
</gene>
<dbReference type="InterPro" id="IPR040198">
    <property type="entry name" value="Fido_containing"/>
</dbReference>
<dbReference type="Gene3D" id="1.10.3290.10">
    <property type="entry name" value="Fido-like domain"/>
    <property type="match status" value="1"/>
</dbReference>
<evidence type="ECO:0000259" key="1">
    <source>
        <dbReference type="PROSITE" id="PS51459"/>
    </source>
</evidence>